<gene>
    <name evidence="1" type="ORF">ARMOST_14524</name>
</gene>
<evidence type="ECO:0000313" key="1">
    <source>
        <dbReference type="EMBL" id="SJL11121.1"/>
    </source>
</evidence>
<name>A0A284RQT8_ARMOS</name>
<dbReference type="AlphaFoldDB" id="A0A284RQT8"/>
<reference evidence="2" key="1">
    <citation type="journal article" date="2017" name="Nat. Ecol. Evol.">
        <title>Genome expansion and lineage-specific genetic innovations in the forest pathogenic fungi Armillaria.</title>
        <authorList>
            <person name="Sipos G."/>
            <person name="Prasanna A.N."/>
            <person name="Walter M.C."/>
            <person name="O'Connor E."/>
            <person name="Balint B."/>
            <person name="Krizsan K."/>
            <person name="Kiss B."/>
            <person name="Hess J."/>
            <person name="Varga T."/>
            <person name="Slot J."/>
            <person name="Riley R."/>
            <person name="Boka B."/>
            <person name="Rigling D."/>
            <person name="Barry K."/>
            <person name="Lee J."/>
            <person name="Mihaltcheva S."/>
            <person name="LaButti K."/>
            <person name="Lipzen A."/>
            <person name="Waldron R."/>
            <person name="Moloney N.M."/>
            <person name="Sperisen C."/>
            <person name="Kredics L."/>
            <person name="Vagvoelgyi C."/>
            <person name="Patrignani A."/>
            <person name="Fitzpatrick D."/>
            <person name="Nagy I."/>
            <person name="Doyle S."/>
            <person name="Anderson J.B."/>
            <person name="Grigoriev I.V."/>
            <person name="Gueldener U."/>
            <person name="Muensterkoetter M."/>
            <person name="Nagy L.G."/>
        </authorList>
    </citation>
    <scope>NUCLEOTIDE SEQUENCE [LARGE SCALE GENOMIC DNA]</scope>
    <source>
        <strain evidence="2">C18/9</strain>
    </source>
</reference>
<evidence type="ECO:0000313" key="2">
    <source>
        <dbReference type="Proteomes" id="UP000219338"/>
    </source>
</evidence>
<accession>A0A284RQT8</accession>
<organism evidence="1 2">
    <name type="scientific">Armillaria ostoyae</name>
    <name type="common">Armillaria root rot fungus</name>
    <dbReference type="NCBI Taxonomy" id="47428"/>
    <lineage>
        <taxon>Eukaryota</taxon>
        <taxon>Fungi</taxon>
        <taxon>Dikarya</taxon>
        <taxon>Basidiomycota</taxon>
        <taxon>Agaricomycotina</taxon>
        <taxon>Agaricomycetes</taxon>
        <taxon>Agaricomycetidae</taxon>
        <taxon>Agaricales</taxon>
        <taxon>Marasmiineae</taxon>
        <taxon>Physalacriaceae</taxon>
        <taxon>Armillaria</taxon>
    </lineage>
</organism>
<proteinExistence type="predicted"/>
<keyword evidence="2" id="KW-1185">Reference proteome</keyword>
<dbReference type="EMBL" id="FUEG01000013">
    <property type="protein sequence ID" value="SJL11121.1"/>
    <property type="molecule type" value="Genomic_DNA"/>
</dbReference>
<sequence>MYLGPSDDVMVCEGLQKPNTGLKRTSAAAVPTVLTVGWFRWCLNPFPRALGAIQLNIQLLPQLAGCTAASISSRAPSGQHQFSPRCLSLPTFIGPAHIPHCLRVLRVELKRCLALSSNGVLFATHSCRLILIELRRRT</sequence>
<protein>
    <submittedName>
        <fullName evidence="1">Uncharacterized protein</fullName>
    </submittedName>
</protein>
<dbReference type="Proteomes" id="UP000219338">
    <property type="component" value="Unassembled WGS sequence"/>
</dbReference>